<sequence>MTATPPMKERRKTRSRRGQASWKFFYEWVIVATFPITLPLLIIFLLTKSPPEIALPTVAISGYAIAITYAFLFNLEADHWQDSGSHPRELLGRAFRSMRLLIVIFSAIFIALAALVDDVPVLASYIQSGIVFLWSFNFAVAAVVLAAASVIFRPYRKQVTK</sequence>
<accession>A0A6L9XWR1</accession>
<keyword evidence="1" id="KW-0812">Transmembrane</keyword>
<feature type="transmembrane region" description="Helical" evidence="1">
    <location>
        <begin position="24"/>
        <end position="47"/>
    </location>
</feature>
<dbReference type="EMBL" id="JAAGWY010000002">
    <property type="protein sequence ID" value="NEN05849.1"/>
    <property type="molecule type" value="Genomic_DNA"/>
</dbReference>
<evidence type="ECO:0000313" key="3">
    <source>
        <dbReference type="Proteomes" id="UP000474967"/>
    </source>
</evidence>
<keyword evidence="1" id="KW-1133">Transmembrane helix</keyword>
<keyword evidence="3" id="KW-1185">Reference proteome</keyword>
<organism evidence="2 3">
    <name type="scientific">Leifsonia tongyongensis</name>
    <dbReference type="NCBI Taxonomy" id="1268043"/>
    <lineage>
        <taxon>Bacteria</taxon>
        <taxon>Bacillati</taxon>
        <taxon>Actinomycetota</taxon>
        <taxon>Actinomycetes</taxon>
        <taxon>Micrococcales</taxon>
        <taxon>Microbacteriaceae</taxon>
        <taxon>Leifsonia</taxon>
    </lineage>
</organism>
<protein>
    <submittedName>
        <fullName evidence="2">Uncharacterized protein</fullName>
    </submittedName>
</protein>
<feature type="transmembrane region" description="Helical" evidence="1">
    <location>
        <begin position="128"/>
        <end position="152"/>
    </location>
</feature>
<keyword evidence="1" id="KW-0472">Membrane</keyword>
<reference evidence="2 3" key="1">
    <citation type="journal article" date="2014" name="J. Microbiol.">
        <title>Diaminobutyricibacter tongyongensis gen. nov., sp. nov. and Homoserinibacter gongjuensis gen. nov., sp. nov. belong to the family Microbacteriaceae.</title>
        <authorList>
            <person name="Kim S.J."/>
            <person name="Ahn J.H."/>
            <person name="Weon H.Y."/>
            <person name="Hamada M."/>
            <person name="Suzuki K."/>
            <person name="Kwon S.W."/>
        </authorList>
    </citation>
    <scope>NUCLEOTIDE SEQUENCE [LARGE SCALE GENOMIC DNA]</scope>
    <source>
        <strain evidence="2 3">NBRC 108724</strain>
    </source>
</reference>
<evidence type="ECO:0000313" key="2">
    <source>
        <dbReference type="EMBL" id="NEN05849.1"/>
    </source>
</evidence>
<feature type="transmembrane region" description="Helical" evidence="1">
    <location>
        <begin position="98"/>
        <end position="116"/>
    </location>
</feature>
<proteinExistence type="predicted"/>
<name>A0A6L9XWR1_9MICO</name>
<feature type="transmembrane region" description="Helical" evidence="1">
    <location>
        <begin position="53"/>
        <end position="77"/>
    </location>
</feature>
<comment type="caution">
    <text evidence="2">The sequence shown here is derived from an EMBL/GenBank/DDBJ whole genome shotgun (WGS) entry which is preliminary data.</text>
</comment>
<evidence type="ECO:0000256" key="1">
    <source>
        <dbReference type="SAM" id="Phobius"/>
    </source>
</evidence>
<dbReference type="AlphaFoldDB" id="A0A6L9XWR1"/>
<dbReference type="RefSeq" id="WP_163289203.1">
    <property type="nucleotide sequence ID" value="NZ_JAAGWY010000002.1"/>
</dbReference>
<gene>
    <name evidence="2" type="ORF">G3T36_08180</name>
</gene>
<dbReference type="Proteomes" id="UP000474967">
    <property type="component" value="Unassembled WGS sequence"/>
</dbReference>